<organism evidence="2 3">
    <name type="scientific">Ustilago hordei</name>
    <name type="common">Barley covered smut fungus</name>
    <dbReference type="NCBI Taxonomy" id="120017"/>
    <lineage>
        <taxon>Eukaryota</taxon>
        <taxon>Fungi</taxon>
        <taxon>Dikarya</taxon>
        <taxon>Basidiomycota</taxon>
        <taxon>Ustilaginomycotina</taxon>
        <taxon>Ustilaginomycetes</taxon>
        <taxon>Ustilaginales</taxon>
        <taxon>Ustilaginaceae</taxon>
        <taxon>Ustilago</taxon>
    </lineage>
</organism>
<feature type="compositionally biased region" description="Polar residues" evidence="1">
    <location>
        <begin position="8"/>
        <end position="19"/>
    </location>
</feature>
<feature type="region of interest" description="Disordered" evidence="1">
    <location>
        <begin position="476"/>
        <end position="587"/>
    </location>
</feature>
<feature type="region of interest" description="Disordered" evidence="1">
    <location>
        <begin position="933"/>
        <end position="965"/>
    </location>
</feature>
<dbReference type="OrthoDB" id="2590590at2759"/>
<evidence type="ECO:0000313" key="2">
    <source>
        <dbReference type="EMBL" id="CCF54357.1"/>
    </source>
</evidence>
<reference evidence="2 3" key="1">
    <citation type="journal article" date="2012" name="Plant Cell">
        <title>Genome comparison of barley and maize smut fungi reveals targeted loss of RNA silencing components and species-specific presence of transposable elements.</title>
        <authorList>
            <person name="Laurie J.D."/>
            <person name="Ali S."/>
            <person name="Linning R."/>
            <person name="Mannhaupt G."/>
            <person name="Wong P."/>
            <person name="Gueldener U."/>
            <person name="Muensterkoetter M."/>
            <person name="Moore R."/>
            <person name="Kahmann R."/>
            <person name="Bakkeren G."/>
            <person name="Schirawski J."/>
        </authorList>
    </citation>
    <scope>NUCLEOTIDE SEQUENCE [LARGE SCALE GENOMIC DNA]</scope>
    <source>
        <strain evidence="3">Uh4875-4</strain>
    </source>
</reference>
<comment type="caution">
    <text evidence="2">The sequence shown here is derived from an EMBL/GenBank/DDBJ whole genome shotgun (WGS) entry which is preliminary data.</text>
</comment>
<feature type="region of interest" description="Disordered" evidence="1">
    <location>
        <begin position="728"/>
        <end position="750"/>
    </location>
</feature>
<dbReference type="EMBL" id="CAGI01000191">
    <property type="protein sequence ID" value="CCF54357.1"/>
    <property type="molecule type" value="Genomic_DNA"/>
</dbReference>
<accession>I2G5B4</accession>
<protein>
    <submittedName>
        <fullName evidence="2">Uncharacterized protein</fullName>
    </submittedName>
</protein>
<feature type="region of interest" description="Disordered" evidence="1">
    <location>
        <begin position="159"/>
        <end position="196"/>
    </location>
</feature>
<feature type="region of interest" description="Disordered" evidence="1">
    <location>
        <begin position="810"/>
        <end position="866"/>
    </location>
</feature>
<dbReference type="OMA" id="KASGTWY"/>
<feature type="compositionally biased region" description="Low complexity" evidence="1">
    <location>
        <begin position="1038"/>
        <end position="1047"/>
    </location>
</feature>
<dbReference type="HOGENOM" id="CLU_257326_0_0_1"/>
<feature type="compositionally biased region" description="Low complexity" evidence="1">
    <location>
        <begin position="510"/>
        <end position="527"/>
    </location>
</feature>
<feature type="region of interest" description="Disordered" evidence="1">
    <location>
        <begin position="1207"/>
        <end position="1239"/>
    </location>
</feature>
<feature type="compositionally biased region" description="Polar residues" evidence="1">
    <location>
        <begin position="492"/>
        <end position="501"/>
    </location>
</feature>
<feature type="compositionally biased region" description="Polar residues" evidence="1">
    <location>
        <begin position="812"/>
        <end position="825"/>
    </location>
</feature>
<evidence type="ECO:0000256" key="1">
    <source>
        <dbReference type="SAM" id="MobiDB-lite"/>
    </source>
</evidence>
<dbReference type="Proteomes" id="UP000006174">
    <property type="component" value="Unassembled WGS sequence"/>
</dbReference>
<feature type="compositionally biased region" description="Low complexity" evidence="1">
    <location>
        <begin position="48"/>
        <end position="73"/>
    </location>
</feature>
<feature type="region of interest" description="Disordered" evidence="1">
    <location>
        <begin position="383"/>
        <end position="420"/>
    </location>
</feature>
<feature type="compositionally biased region" description="Basic residues" evidence="1">
    <location>
        <begin position="476"/>
        <end position="487"/>
    </location>
</feature>
<gene>
    <name evidence="2" type="ORF">UHOR_02077</name>
</gene>
<feature type="region of interest" description="Disordered" evidence="1">
    <location>
        <begin position="1"/>
        <end position="97"/>
    </location>
</feature>
<keyword evidence="3" id="KW-1185">Reference proteome</keyword>
<proteinExistence type="predicted"/>
<feature type="region of interest" description="Disordered" evidence="1">
    <location>
        <begin position="1008"/>
        <end position="1047"/>
    </location>
</feature>
<dbReference type="STRING" id="1128400.I2G5B4"/>
<dbReference type="eggNOG" id="ENOG502R295">
    <property type="taxonomic scope" value="Eukaryota"/>
</dbReference>
<sequence>MDNHRRQPTTSHQPGQQTVLPPGAHHPHERPDILIATASPFQHDDSISSNHLPPSSNPLPAFSSPAESTLSSSLNHLPPRYDSHQFPPTPPALHTSDPVSASYFEYQHGAAADQLALSDAPWSPSEQPMPRVFASRFPRWGSWLEKRALERHYAQLDSQASSQHLAPSSRVEPPNRKKSWGAWVDGPDAINDDANSAPPPQNIASIMDPSSLPPLHVHHYGSRFIPHLPAQPLCSLLVQLPPSVHHRDKSSLAPRQVLLVGTALGLFAVQIRQPQDHSYSRQTQDAPPSPSTTCKQWNDNIRCIHVLSGIAVYQMCLLASKADAAAAKSRMSQPNSTAISGVLLALTCPSSARDGLFASSLMQLSAHAGSVLENVAASGSFTPSSSNLSHNGHRISNPNEGIAAANFGPTAGGGPRRAVPPGGSGVVRMWHLQSIRELLLYALDRNDAQLPIDLASSSESSEDRRGGLGTMFRKTFSRQKARSQPRKPAHECTQSESSLSATIDPMPRLSGTTMSSSSSQHSSTGFGVLPQLSRGATFRHDPRASGSPRTSPPATKRQIDPAHAAAVSLATSSVPIQPPAHSSAASHNSTASFTSLFADDLVQSFSGSRNGGTKGKEREASSQAASKGVLFFSVHEAATDTKASGTWYLAITYARTVMVYEAAVPRHGTTRAWSFVKELYAPFLIKAVTFAPAAVDDQLHPFASLSSLPLNAGPTKLRVATADGPLSISKKAPSNRETSSMNGSARMIGASSPTKTTLVSAAPTSWHKADLCLLLNFGRRAVLVRLRDSDVRELHLKPLAQLIAASDASDSGSTTQLSLQPQSRRSFADPQSRINRSRPASMLSESDPLSDALPTGAPTHSRSGSVEHKLREAILDKRSNKHNWIGFSTIEAQVLVRQWSDNQVDPPHDVSDIDQWPRMEGSGLSPMGMSITKASPGQPALSPQVLDKDLPRVPAPQNASFDRRMSRLHLSEQSSLYHDKVQADSSSDSDDGISTVDARERAAKYQLRDLGPLPQADIRNQPPMTGKARIDTNRTPKRSSSLPPSQSISVKVALASRGSLTHVLQLPLASNLMETPPLAVMQWTDVPNAVSGWARVLGVERASSRGPTPLSHLRQSTAVSSASATLLSSLGQTLAAQPKQGAPSLNPGRKSHRLILHVGVTCAAFLASRIEARKVSFRVPVNVDFDVSSEHELELIPTYNEAGYKRANGGTVQKSMPDTETCRRLSDEDTTSVGDGWRADPSKSQPFAYPCVQTFSSDRLADRSHSEVSALSLELEYLCAPLLTLNPIDLAESSCGAQSLVLPLSQATRQQGAQGGTGTESAVHALFPELGGDAGVIAFDWRGADDFRLFTLGIAG</sequence>
<name>I2G5B4_USTHO</name>
<feature type="compositionally biased region" description="Polar residues" evidence="1">
    <location>
        <begin position="383"/>
        <end position="399"/>
    </location>
</feature>
<evidence type="ECO:0000313" key="3">
    <source>
        <dbReference type="Proteomes" id="UP000006174"/>
    </source>
</evidence>